<accession>H1DDH0</accession>
<evidence type="ECO:0000313" key="3">
    <source>
        <dbReference type="Proteomes" id="UP000004892"/>
    </source>
</evidence>
<organism evidence="2 3">
    <name type="scientific">Odoribacter laneus YIT 12061</name>
    <dbReference type="NCBI Taxonomy" id="742817"/>
    <lineage>
        <taxon>Bacteria</taxon>
        <taxon>Pseudomonadati</taxon>
        <taxon>Bacteroidota</taxon>
        <taxon>Bacteroidia</taxon>
        <taxon>Bacteroidales</taxon>
        <taxon>Odoribacteraceae</taxon>
        <taxon>Odoribacter</taxon>
    </lineage>
</organism>
<sequence length="48" mass="4963">MDGRLTDPYASVALLATGTLAQTKELAGALVPVVSAVFLYLIMTIVAP</sequence>
<evidence type="ECO:0000313" key="2">
    <source>
        <dbReference type="EMBL" id="EHP50979.1"/>
    </source>
</evidence>
<reference evidence="2 3" key="1">
    <citation type="submission" date="2012-01" db="EMBL/GenBank/DDBJ databases">
        <title>The Genome Sequence of Odoribacter laneus YIT 12061.</title>
        <authorList>
            <consortium name="The Broad Institute Genome Sequencing Platform"/>
            <person name="Earl A."/>
            <person name="Ward D."/>
            <person name="Feldgarden M."/>
            <person name="Gevers D."/>
            <person name="Morotomi M."/>
            <person name="Young S.K."/>
            <person name="Zeng Q."/>
            <person name="Gargeya S."/>
            <person name="Fitzgerald M."/>
            <person name="Haas B."/>
            <person name="Abouelleil A."/>
            <person name="Alvarado L."/>
            <person name="Arachchi H.M."/>
            <person name="Berlin A."/>
            <person name="Chapman S.B."/>
            <person name="Gearin G."/>
            <person name="Goldberg J."/>
            <person name="Griggs A."/>
            <person name="Gujja S."/>
            <person name="Hansen M."/>
            <person name="Heiman D."/>
            <person name="Howarth C."/>
            <person name="Larimer J."/>
            <person name="Lui A."/>
            <person name="MacDonald P.J.P."/>
            <person name="McCowen C."/>
            <person name="Montmayeur A."/>
            <person name="Murphy C."/>
            <person name="Neiman D."/>
            <person name="Pearson M."/>
            <person name="Priest M."/>
            <person name="Roberts A."/>
            <person name="Saif S."/>
            <person name="Shea T."/>
            <person name="Sisk P."/>
            <person name="Stolte C."/>
            <person name="Sykes S."/>
            <person name="Wortman J."/>
            <person name="Nusbaum C."/>
            <person name="Birren B."/>
        </authorList>
    </citation>
    <scope>NUCLEOTIDE SEQUENCE [LARGE SCALE GENOMIC DNA]</scope>
    <source>
        <strain evidence="2 3">YIT 12061</strain>
    </source>
</reference>
<keyword evidence="1" id="KW-0812">Transmembrane</keyword>
<gene>
    <name evidence="2" type="ORF">HMPREF9449_00306</name>
</gene>
<keyword evidence="1" id="KW-0472">Membrane</keyword>
<proteinExistence type="predicted"/>
<feature type="transmembrane region" description="Helical" evidence="1">
    <location>
        <begin position="26"/>
        <end position="47"/>
    </location>
</feature>
<dbReference type="PATRIC" id="fig|742817.3.peg.325"/>
<dbReference type="GeneID" id="98070713"/>
<evidence type="ECO:0000256" key="1">
    <source>
        <dbReference type="SAM" id="Phobius"/>
    </source>
</evidence>
<dbReference type="AlphaFoldDB" id="H1DDH0"/>
<dbReference type="Proteomes" id="UP000004892">
    <property type="component" value="Unassembled WGS sequence"/>
</dbReference>
<dbReference type="RefSeq" id="WP_009135460.1">
    <property type="nucleotide sequence ID" value="NZ_JH594596.1"/>
</dbReference>
<keyword evidence="1" id="KW-1133">Transmembrane helix</keyword>
<comment type="caution">
    <text evidence="2">The sequence shown here is derived from an EMBL/GenBank/DDBJ whole genome shotgun (WGS) entry which is preliminary data.</text>
</comment>
<protein>
    <submittedName>
        <fullName evidence="2">Uncharacterized protein</fullName>
    </submittedName>
</protein>
<keyword evidence="3" id="KW-1185">Reference proteome</keyword>
<dbReference type="HOGENOM" id="CLU_3155553_0_0_10"/>
<name>H1DDH0_9BACT</name>
<dbReference type="EMBL" id="ADMC01000002">
    <property type="protein sequence ID" value="EHP50979.1"/>
    <property type="molecule type" value="Genomic_DNA"/>
</dbReference>